<protein>
    <recommendedName>
        <fullName evidence="9">Encoded protein</fullName>
    </recommendedName>
</protein>
<feature type="region of interest" description="Disordered" evidence="5">
    <location>
        <begin position="166"/>
        <end position="250"/>
    </location>
</feature>
<keyword evidence="2 6" id="KW-0812">Transmembrane</keyword>
<evidence type="ECO:0008006" key="9">
    <source>
        <dbReference type="Google" id="ProtNLM"/>
    </source>
</evidence>
<dbReference type="PANTHER" id="PTHR23051:SF0">
    <property type="entry name" value="SOLUTE CARRIER FAMILY 35 MEMBER F5"/>
    <property type="match status" value="1"/>
</dbReference>
<evidence type="ECO:0000313" key="7">
    <source>
        <dbReference type="EMBL" id="KAF5831487.1"/>
    </source>
</evidence>
<evidence type="ECO:0000256" key="6">
    <source>
        <dbReference type="SAM" id="Phobius"/>
    </source>
</evidence>
<dbReference type="Proteomes" id="UP000815325">
    <property type="component" value="Unassembled WGS sequence"/>
</dbReference>
<proteinExistence type="predicted"/>
<feature type="transmembrane region" description="Helical" evidence="6">
    <location>
        <begin position="72"/>
        <end position="95"/>
    </location>
</feature>
<comment type="subcellular location">
    <subcellularLocation>
        <location evidence="1">Membrane</location>
        <topology evidence="1">Multi-pass membrane protein</topology>
    </subcellularLocation>
</comment>
<name>A0ABQ7GA52_DUNSA</name>
<evidence type="ECO:0000256" key="5">
    <source>
        <dbReference type="SAM" id="MobiDB-lite"/>
    </source>
</evidence>
<evidence type="ECO:0000256" key="2">
    <source>
        <dbReference type="ARBA" id="ARBA00022692"/>
    </source>
</evidence>
<accession>A0ABQ7GA52</accession>
<feature type="compositionally biased region" description="Basic and acidic residues" evidence="5">
    <location>
        <begin position="233"/>
        <end position="250"/>
    </location>
</feature>
<feature type="compositionally biased region" description="Low complexity" evidence="5">
    <location>
        <begin position="200"/>
        <end position="211"/>
    </location>
</feature>
<feature type="transmembrane region" description="Helical" evidence="6">
    <location>
        <begin position="12"/>
        <end position="35"/>
    </location>
</feature>
<dbReference type="PANTHER" id="PTHR23051">
    <property type="entry name" value="SOLUTE CARRIER FAMILY 35, MEMBER F5"/>
    <property type="match status" value="1"/>
</dbReference>
<evidence type="ECO:0000256" key="4">
    <source>
        <dbReference type="ARBA" id="ARBA00023136"/>
    </source>
</evidence>
<evidence type="ECO:0000256" key="1">
    <source>
        <dbReference type="ARBA" id="ARBA00004141"/>
    </source>
</evidence>
<dbReference type="EMBL" id="MU069944">
    <property type="protein sequence ID" value="KAF5831487.1"/>
    <property type="molecule type" value="Genomic_DNA"/>
</dbReference>
<reference evidence="7" key="1">
    <citation type="submission" date="2017-08" db="EMBL/GenBank/DDBJ databases">
        <authorList>
            <person name="Polle J.E."/>
            <person name="Barry K."/>
            <person name="Cushman J."/>
            <person name="Schmutz J."/>
            <person name="Tran D."/>
            <person name="Hathwaick L.T."/>
            <person name="Yim W.C."/>
            <person name="Jenkins J."/>
            <person name="Mckie-Krisberg Z.M."/>
            <person name="Prochnik S."/>
            <person name="Lindquist E."/>
            <person name="Dockter R.B."/>
            <person name="Adam C."/>
            <person name="Molina H."/>
            <person name="Bunkerborg J."/>
            <person name="Jin E."/>
            <person name="Buchheim M."/>
            <person name="Magnuson J."/>
        </authorList>
    </citation>
    <scope>NUCLEOTIDE SEQUENCE</scope>
    <source>
        <strain evidence="7">CCAP 19/18</strain>
    </source>
</reference>
<keyword evidence="4 6" id="KW-0472">Membrane</keyword>
<keyword evidence="8" id="KW-1185">Reference proteome</keyword>
<evidence type="ECO:0000313" key="8">
    <source>
        <dbReference type="Proteomes" id="UP000815325"/>
    </source>
</evidence>
<evidence type="ECO:0000256" key="3">
    <source>
        <dbReference type="ARBA" id="ARBA00022989"/>
    </source>
</evidence>
<gene>
    <name evidence="7" type="ORF">DUNSADRAFT_13045</name>
</gene>
<comment type="caution">
    <text evidence="7">The sequence shown here is derived from an EMBL/GenBank/DDBJ whole genome shotgun (WGS) entry which is preliminary data.</text>
</comment>
<sequence>MPGEEAEGNVALFFGYLGLLTTVVLAPVVLLMVASGAVSLAAIPKEVYLIILLEGLLDYVLSDYLWARAVLLIGPTVATLGLSIQIPIAAGAELLSGADKIQWLSSASRTEGVTATVEDYGEGSHGRVSSAGESMILESELRDFGGKFANDCEGGGRKVSKWELDREGDEEPINGPRQQQQGGTSGRGRQREETHKVRGPSKGSKSRGSLRAVRGGVLQRGTSSCSLNGGSSKKGEDGGRGDEDLERGSG</sequence>
<keyword evidence="3 6" id="KW-1133">Transmembrane helix</keyword>
<organism evidence="7 8">
    <name type="scientific">Dunaliella salina</name>
    <name type="common">Green alga</name>
    <name type="synonym">Protococcus salinus</name>
    <dbReference type="NCBI Taxonomy" id="3046"/>
    <lineage>
        <taxon>Eukaryota</taxon>
        <taxon>Viridiplantae</taxon>
        <taxon>Chlorophyta</taxon>
        <taxon>core chlorophytes</taxon>
        <taxon>Chlorophyceae</taxon>
        <taxon>CS clade</taxon>
        <taxon>Chlamydomonadales</taxon>
        <taxon>Dunaliellaceae</taxon>
        <taxon>Dunaliella</taxon>
    </lineage>
</organism>